<evidence type="ECO:0000313" key="1">
    <source>
        <dbReference type="EMBL" id="ENZ17194.1"/>
    </source>
</evidence>
<evidence type="ECO:0000313" key="2">
    <source>
        <dbReference type="Proteomes" id="UP000013085"/>
    </source>
</evidence>
<dbReference type="EMBL" id="AGYR01000018">
    <property type="protein sequence ID" value="ENZ17194.1"/>
    <property type="molecule type" value="Genomic_DNA"/>
</dbReference>
<accession>A0A0E2HQC9</accession>
<dbReference type="HOGENOM" id="CLU_1719192_0_0_9"/>
<gene>
    <name evidence="1" type="ORF">HMPREF1090_01964</name>
</gene>
<organism evidence="1 2">
    <name type="scientific">[Clostridium] clostridioforme 90A8</name>
    <dbReference type="NCBI Taxonomy" id="999408"/>
    <lineage>
        <taxon>Bacteria</taxon>
        <taxon>Bacillati</taxon>
        <taxon>Bacillota</taxon>
        <taxon>Clostridia</taxon>
        <taxon>Lachnospirales</taxon>
        <taxon>Lachnospiraceae</taxon>
        <taxon>Enterocloster</taxon>
    </lineage>
</organism>
<dbReference type="RefSeq" id="WP_002595607.1">
    <property type="nucleotide sequence ID" value="NZ_KB851019.1"/>
</dbReference>
<sequence length="156" mass="17663">MDENILQAVKDAAIGMLRGHEPDVDVYAEEIMRTDRTLEPEDEDGSKWYFVEVIPTSFTTISPDQTEAALMVSVDYHEPEESIRRYGEKAMELDRVFRPVFPFAYGGERRAATVARVTTNISGGMLHLTFPLTFIVSDRPEEGTEIGTLEMRTERG</sequence>
<dbReference type="AlphaFoldDB" id="A0A0E2HQC9"/>
<proteinExistence type="predicted"/>
<reference evidence="1 2" key="1">
    <citation type="submission" date="2013-01" db="EMBL/GenBank/DDBJ databases">
        <title>The Genome Sequence of Clostridium clostridioforme 90A8.</title>
        <authorList>
            <consortium name="The Broad Institute Genome Sequencing Platform"/>
            <person name="Earl A."/>
            <person name="Ward D."/>
            <person name="Feldgarden M."/>
            <person name="Gevers D."/>
            <person name="Courvalin P."/>
            <person name="Lambert T."/>
            <person name="Walker B."/>
            <person name="Young S.K."/>
            <person name="Zeng Q."/>
            <person name="Gargeya S."/>
            <person name="Fitzgerald M."/>
            <person name="Haas B."/>
            <person name="Abouelleil A."/>
            <person name="Alvarado L."/>
            <person name="Arachchi H.M."/>
            <person name="Berlin A.M."/>
            <person name="Chapman S.B."/>
            <person name="Dewar J."/>
            <person name="Goldberg J."/>
            <person name="Griggs A."/>
            <person name="Gujja S."/>
            <person name="Hansen M."/>
            <person name="Howarth C."/>
            <person name="Imamovic A."/>
            <person name="Larimer J."/>
            <person name="McCowan C."/>
            <person name="Murphy C."/>
            <person name="Neiman D."/>
            <person name="Pearson M."/>
            <person name="Priest M."/>
            <person name="Roberts A."/>
            <person name="Saif S."/>
            <person name="Shea T."/>
            <person name="Sisk P."/>
            <person name="Sykes S."/>
            <person name="Wortman J."/>
            <person name="Nusbaum C."/>
            <person name="Birren B."/>
        </authorList>
    </citation>
    <scope>NUCLEOTIDE SEQUENCE [LARGE SCALE GENOMIC DNA]</scope>
    <source>
        <strain evidence="1 2">90A8</strain>
    </source>
</reference>
<dbReference type="PATRIC" id="fig|999408.3.peg.2109"/>
<protein>
    <recommendedName>
        <fullName evidence="3">Phage protein</fullName>
    </recommendedName>
</protein>
<comment type="caution">
    <text evidence="1">The sequence shown here is derived from an EMBL/GenBank/DDBJ whole genome shotgun (WGS) entry which is preliminary data.</text>
</comment>
<evidence type="ECO:0008006" key="3">
    <source>
        <dbReference type="Google" id="ProtNLM"/>
    </source>
</evidence>
<name>A0A0E2HQC9_9FIRM</name>
<dbReference type="Proteomes" id="UP000013085">
    <property type="component" value="Unassembled WGS sequence"/>
</dbReference>